<dbReference type="Pfam" id="PF09317">
    <property type="entry name" value="ACDH_C"/>
    <property type="match status" value="1"/>
</dbReference>
<feature type="domain" description="Acyl-CoA dehydrogenase/oxidase C-terminal" evidence="14">
    <location>
        <begin position="363"/>
        <end position="510"/>
    </location>
</feature>
<dbReference type="Gene3D" id="1.20.140.10">
    <property type="entry name" value="Butyryl-CoA Dehydrogenase, subunit A, domain 3"/>
    <property type="match status" value="1"/>
</dbReference>
<dbReference type="InterPro" id="IPR009100">
    <property type="entry name" value="AcylCoA_DH/oxidase_NM_dom_sf"/>
</dbReference>
<dbReference type="GO" id="GO:0005737">
    <property type="term" value="C:cytoplasm"/>
    <property type="evidence" value="ECO:0007669"/>
    <property type="project" value="TreeGrafter"/>
</dbReference>
<evidence type="ECO:0000256" key="11">
    <source>
        <dbReference type="ARBA" id="ARBA00049247"/>
    </source>
</evidence>
<keyword evidence="8" id="KW-0274">FAD</keyword>
<dbReference type="InterPro" id="IPR009075">
    <property type="entry name" value="AcylCo_DH/oxidase_C"/>
</dbReference>
<accession>A0A2N7W426</accession>
<evidence type="ECO:0000256" key="8">
    <source>
        <dbReference type="ARBA" id="ARBA00022827"/>
    </source>
</evidence>
<organism evidence="17 18">
    <name type="scientific">Trinickia soli</name>
    <dbReference type="NCBI Taxonomy" id="380675"/>
    <lineage>
        <taxon>Bacteria</taxon>
        <taxon>Pseudomonadati</taxon>
        <taxon>Pseudomonadota</taxon>
        <taxon>Betaproteobacteria</taxon>
        <taxon>Burkholderiales</taxon>
        <taxon>Burkholderiaceae</taxon>
        <taxon>Trinickia</taxon>
    </lineage>
</organism>
<dbReference type="UniPathway" id="UPA00659"/>
<evidence type="ECO:0000256" key="13">
    <source>
        <dbReference type="SAM" id="Phobius"/>
    </source>
</evidence>
<dbReference type="InterPro" id="IPR036250">
    <property type="entry name" value="AcylCo_DH-like_C"/>
</dbReference>
<keyword evidence="13" id="KW-0472">Membrane</keyword>
<evidence type="ECO:0000256" key="4">
    <source>
        <dbReference type="ARBA" id="ARBA00012033"/>
    </source>
</evidence>
<feature type="compositionally biased region" description="Basic and acidic residues" evidence="12">
    <location>
        <begin position="830"/>
        <end position="839"/>
    </location>
</feature>
<dbReference type="Proteomes" id="UP000235347">
    <property type="component" value="Unassembled WGS sequence"/>
</dbReference>
<dbReference type="PANTHER" id="PTHR48083:SF33">
    <property type="entry name" value="ACYL-COENZYME A DEHYDROGENASE"/>
    <property type="match status" value="1"/>
</dbReference>
<evidence type="ECO:0000256" key="7">
    <source>
        <dbReference type="ARBA" id="ARBA00022630"/>
    </source>
</evidence>
<keyword evidence="9" id="KW-0560">Oxidoreductase</keyword>
<feature type="domain" description="Acyl-CoA dehydrogenase/oxidase N-terminal" evidence="15">
    <location>
        <begin position="123"/>
        <end position="236"/>
    </location>
</feature>
<comment type="similarity">
    <text evidence="3">Belongs to the acyl-CoA dehydrogenase family.</text>
</comment>
<comment type="catalytic activity">
    <reaction evidence="10">
        <text>a medium-chain 2,3-saturated fatty acyl-CoA + oxidized [electron-transfer flavoprotein] + H(+) = a medium-chain (2E)-enoyl-CoA + reduced [electron-transfer flavoprotein]</text>
        <dbReference type="Rhea" id="RHEA:14477"/>
        <dbReference type="Rhea" id="RHEA-COMP:10685"/>
        <dbReference type="Rhea" id="RHEA-COMP:10686"/>
        <dbReference type="ChEBI" id="CHEBI:15378"/>
        <dbReference type="ChEBI" id="CHEBI:57692"/>
        <dbReference type="ChEBI" id="CHEBI:58307"/>
        <dbReference type="ChEBI" id="CHEBI:83723"/>
        <dbReference type="ChEBI" id="CHEBI:83726"/>
        <dbReference type="EC" id="1.3.8.7"/>
    </reaction>
</comment>
<sequence>MAWLVVALAVASAILVFVEAAALWWLVTLSVWLAIVVATGAAGLAACIALGVVLVVPALILTIKPLRRALLSTHVLAFFRRALPAMSATERDAIEAGTVWWDAELFKGRPDWDTLLAHGPPALTDEERAFLDNECATLADLSNDWETTAQWQDLSPQSWQTIKQRGFLGLIIGRQYGGKGFSAYAHSQVVMKLSSRCSAAAVSVMVPNSLGPAELLLHYGTDRQKAYYLPRLASGEEIPCFALTSPYAGSDAAAIPDVGIVCKGTYEGRETIGFRVTWDKRYITLGPIATVLGLAFRVRDPDHLLGSADEPGITCALIPTSHPGVNIGRRHWPLNAVFQNGPNSGKDVFIPIDWVIGGPAQVGNGWRMLMESLAAGRAISLPSAGVGTAKLAVRGTSAYAALRRQFRTPIGKFEGIHEALGRMGGNLYVIDAMRRFCAQAVDLGERPAVLSAIAKYHVTERSRRIVNDAMDIAGGKGICMGPSNFLARAYQQLPISVTVEGANILTRSLIIFGQGSIRCHPYLLKEMTAARDDDNERALIAFDHAFFRHAAFLGSNALRSVFHGLTCGVFLTKPKGATPVLAKYYRAVTRLSIAFAIVADMSMLLLGGRLKRTERLSARLGDVLSQLVLMSATLKRFEDEGAHAEDLPFVRWGVKDALHAADVALEGLFANFPNRFAAAIMRALAFPYGLRRRPPSDALTSTIALLIQTPCDARKRLLADSHVPTQADANDPIACGERLLELCQEVSEIEAKLHEAVRAGRVQPMPQSLAEVPGWARALKDSGYLDERECETLVRFAQDGAMLVKVDDFPANLDRPEAAAGGANPPHSDAGQDDRRLTDMDTPADLSVNIDRH</sequence>
<proteinExistence type="inferred from homology"/>
<keyword evidence="7" id="KW-0285">Flavoprotein</keyword>
<evidence type="ECO:0000259" key="15">
    <source>
        <dbReference type="Pfam" id="PF02771"/>
    </source>
</evidence>
<comment type="caution">
    <text evidence="17">The sequence shown here is derived from an EMBL/GenBank/DDBJ whole genome shotgun (WGS) entry which is preliminary data.</text>
</comment>
<dbReference type="InterPro" id="IPR046373">
    <property type="entry name" value="Acyl-CoA_Oxase/DH_mid-dom_sf"/>
</dbReference>
<dbReference type="Pfam" id="PF02771">
    <property type="entry name" value="Acyl-CoA_dh_N"/>
    <property type="match status" value="1"/>
</dbReference>
<dbReference type="Gene3D" id="2.40.110.10">
    <property type="entry name" value="Butyryl-CoA Dehydrogenase, subunit A, domain 2"/>
    <property type="match status" value="1"/>
</dbReference>
<comment type="pathway">
    <text evidence="2">Lipid metabolism; fatty acid beta-oxidation.</text>
</comment>
<dbReference type="AlphaFoldDB" id="A0A2N7W426"/>
<dbReference type="InterPro" id="IPR037069">
    <property type="entry name" value="AcylCoA_DH/ox_N_sf"/>
</dbReference>
<dbReference type="GO" id="GO:0050660">
    <property type="term" value="F:flavin adenine dinucleotide binding"/>
    <property type="evidence" value="ECO:0007669"/>
    <property type="project" value="InterPro"/>
</dbReference>
<dbReference type="FunFam" id="2.40.110.10:FF:000010">
    <property type="entry name" value="Acyl-CoA dehydrogenase"/>
    <property type="match status" value="1"/>
</dbReference>
<dbReference type="NCBIfam" id="NF009586">
    <property type="entry name" value="PRK13026.1"/>
    <property type="match status" value="1"/>
</dbReference>
<dbReference type="SUPFAM" id="SSF47203">
    <property type="entry name" value="Acyl-CoA dehydrogenase C-terminal domain-like"/>
    <property type="match status" value="1"/>
</dbReference>
<dbReference type="GO" id="GO:0033539">
    <property type="term" value="P:fatty acid beta-oxidation using acyl-CoA dehydrogenase"/>
    <property type="evidence" value="ECO:0007669"/>
    <property type="project" value="InterPro"/>
</dbReference>
<evidence type="ECO:0000259" key="16">
    <source>
        <dbReference type="Pfam" id="PF09317"/>
    </source>
</evidence>
<dbReference type="FunFam" id="1.20.140.10:FF:000009">
    <property type="entry name" value="Acyl-CoA dehydrogenase"/>
    <property type="match status" value="1"/>
</dbReference>
<evidence type="ECO:0000259" key="14">
    <source>
        <dbReference type="Pfam" id="PF00441"/>
    </source>
</evidence>
<evidence type="ECO:0000256" key="1">
    <source>
        <dbReference type="ARBA" id="ARBA00001974"/>
    </source>
</evidence>
<dbReference type="EC" id="1.3.8.7" evidence="4"/>
<dbReference type="EMBL" id="PNYB01000011">
    <property type="protein sequence ID" value="PMS24146.1"/>
    <property type="molecule type" value="Genomic_DNA"/>
</dbReference>
<feature type="transmembrane region" description="Helical" evidence="13">
    <location>
        <begin position="30"/>
        <end position="63"/>
    </location>
</feature>
<feature type="domain" description="Acyl-CoA dehydrogenase C-terminal bacterial-type" evidence="16">
    <location>
        <begin position="517"/>
        <end position="809"/>
    </location>
</feature>
<evidence type="ECO:0000256" key="10">
    <source>
        <dbReference type="ARBA" id="ARBA00047882"/>
    </source>
</evidence>
<keyword evidence="13" id="KW-0812">Transmembrane</keyword>
<evidence type="ECO:0000256" key="6">
    <source>
        <dbReference type="ARBA" id="ARBA00020144"/>
    </source>
</evidence>
<dbReference type="Gene3D" id="1.10.540.10">
    <property type="entry name" value="Acyl-CoA dehydrogenase/oxidase, N-terminal domain"/>
    <property type="match status" value="1"/>
</dbReference>
<feature type="region of interest" description="Disordered" evidence="12">
    <location>
        <begin position="814"/>
        <end position="853"/>
    </location>
</feature>
<gene>
    <name evidence="17" type="ORF">C0Z19_14500</name>
</gene>
<dbReference type="InterPro" id="IPR015396">
    <property type="entry name" value="FadE_C"/>
</dbReference>
<name>A0A2N7W426_9BURK</name>
<evidence type="ECO:0000256" key="12">
    <source>
        <dbReference type="SAM" id="MobiDB-lite"/>
    </source>
</evidence>
<dbReference type="Pfam" id="PF00441">
    <property type="entry name" value="Acyl-CoA_dh_1"/>
    <property type="match status" value="1"/>
</dbReference>
<protein>
    <recommendedName>
        <fullName evidence="6">Acyl-coenzyme A dehydrogenase</fullName>
        <ecNumber evidence="4">1.3.8.7</ecNumber>
        <ecNumber evidence="5">1.3.8.8</ecNumber>
    </recommendedName>
</protein>
<reference evidence="17 18" key="1">
    <citation type="submission" date="2018-01" db="EMBL/GenBank/DDBJ databases">
        <title>Whole genome analyses suggest that Burkholderia sensu lato contains two further novel genera in the rhizoxinica-symbiotica group Mycetohabitans gen. nov., and Trinickia gen. nov.: implications for the evolution of diazotrophy and nodulation in the Burkholderiaceae.</title>
        <authorList>
            <person name="Estrada-de los Santos P."/>
            <person name="Palmer M."/>
            <person name="Chavez-Ramirez B."/>
            <person name="Beukes C."/>
            <person name="Steenkamp E.T."/>
            <person name="Hirsch A.M."/>
            <person name="Manyaka P."/>
            <person name="Maluk M."/>
            <person name="Lafos M."/>
            <person name="Crook M."/>
            <person name="Gross E."/>
            <person name="Simon M.F."/>
            <person name="Bueno dos Reis Junior F."/>
            <person name="Poole P.S."/>
            <person name="Venter S.N."/>
            <person name="James E.K."/>
        </authorList>
    </citation>
    <scope>NUCLEOTIDE SEQUENCE [LARGE SCALE GENOMIC DNA]</scope>
    <source>
        <strain evidence="17 18">GP25-8</strain>
    </source>
</reference>
<comment type="catalytic activity">
    <reaction evidence="11">
        <text>a long-chain 2,3-saturated fatty acyl-CoA + oxidized [electron-transfer flavoprotein] + H(+) = a long-chain (2E)-enoyl-CoA + reduced [electron-transfer flavoprotein]</text>
        <dbReference type="Rhea" id="RHEA:17721"/>
        <dbReference type="Rhea" id="RHEA-COMP:10685"/>
        <dbReference type="Rhea" id="RHEA-COMP:10686"/>
        <dbReference type="ChEBI" id="CHEBI:15378"/>
        <dbReference type="ChEBI" id="CHEBI:57692"/>
        <dbReference type="ChEBI" id="CHEBI:58307"/>
        <dbReference type="ChEBI" id="CHEBI:83721"/>
        <dbReference type="ChEBI" id="CHEBI:83727"/>
        <dbReference type="EC" id="1.3.8.8"/>
    </reaction>
</comment>
<dbReference type="EC" id="1.3.8.8" evidence="5"/>
<dbReference type="SUPFAM" id="SSF56645">
    <property type="entry name" value="Acyl-CoA dehydrogenase NM domain-like"/>
    <property type="match status" value="1"/>
</dbReference>
<dbReference type="InterPro" id="IPR050741">
    <property type="entry name" value="Acyl-CoA_dehydrogenase"/>
</dbReference>
<evidence type="ECO:0000256" key="2">
    <source>
        <dbReference type="ARBA" id="ARBA00005005"/>
    </source>
</evidence>
<evidence type="ECO:0000313" key="17">
    <source>
        <dbReference type="EMBL" id="PMS24146.1"/>
    </source>
</evidence>
<dbReference type="PANTHER" id="PTHR48083">
    <property type="entry name" value="MEDIUM-CHAIN SPECIFIC ACYL-COA DEHYDROGENASE, MITOCHONDRIAL-RELATED"/>
    <property type="match status" value="1"/>
</dbReference>
<evidence type="ECO:0000256" key="3">
    <source>
        <dbReference type="ARBA" id="ARBA00009347"/>
    </source>
</evidence>
<dbReference type="GO" id="GO:0004466">
    <property type="term" value="F:long-chain fatty acyl-CoA dehydrogenase activity"/>
    <property type="evidence" value="ECO:0007669"/>
    <property type="project" value="UniProtKB-EC"/>
</dbReference>
<keyword evidence="18" id="KW-1185">Reference proteome</keyword>
<dbReference type="GO" id="GO:0070991">
    <property type="term" value="F:medium-chain fatty acyl-CoA dehydrogenase activity"/>
    <property type="evidence" value="ECO:0007669"/>
    <property type="project" value="UniProtKB-EC"/>
</dbReference>
<dbReference type="RefSeq" id="WP_102610631.1">
    <property type="nucleotide sequence ID" value="NZ_CADIKD010000013.1"/>
</dbReference>
<comment type="cofactor">
    <cofactor evidence="1">
        <name>FAD</name>
        <dbReference type="ChEBI" id="CHEBI:57692"/>
    </cofactor>
</comment>
<evidence type="ECO:0000256" key="9">
    <source>
        <dbReference type="ARBA" id="ARBA00023002"/>
    </source>
</evidence>
<dbReference type="NCBIfam" id="NF007000">
    <property type="entry name" value="PRK09463.1"/>
    <property type="match status" value="1"/>
</dbReference>
<keyword evidence="13" id="KW-1133">Transmembrane helix</keyword>
<evidence type="ECO:0000313" key="18">
    <source>
        <dbReference type="Proteomes" id="UP000235347"/>
    </source>
</evidence>
<evidence type="ECO:0000256" key="5">
    <source>
        <dbReference type="ARBA" id="ARBA00012040"/>
    </source>
</evidence>
<dbReference type="InterPro" id="IPR013786">
    <property type="entry name" value="AcylCoA_DH/ox_N"/>
</dbReference>